<comment type="subcellular location">
    <subcellularLocation>
        <location evidence="1">Apical cell membrane</location>
        <topology evidence="1">Multi-pass membrane protein</topology>
    </subcellularLocation>
</comment>
<comment type="similarity">
    <text evidence="2">Belongs to the ZIP transporter (TC 2.A.5) family.</text>
</comment>
<comment type="catalytic activity">
    <reaction evidence="11">
        <text>Zn(2+)(in) = Zn(2+)(out)</text>
        <dbReference type="Rhea" id="RHEA:29351"/>
        <dbReference type="ChEBI" id="CHEBI:29105"/>
    </reaction>
    <physiologicalReaction direction="left-to-right" evidence="11">
        <dbReference type="Rhea" id="RHEA:29352"/>
    </physiologicalReaction>
</comment>
<dbReference type="OMA" id="HHHGHFN"/>
<evidence type="ECO:0000256" key="11">
    <source>
        <dbReference type="ARBA" id="ARBA00036307"/>
    </source>
</evidence>
<evidence type="ECO:0000256" key="15">
    <source>
        <dbReference type="SAM" id="Phobius"/>
    </source>
</evidence>
<dbReference type="AlphaFoldDB" id="H3CBE9"/>
<accession>H3CBE9</accession>
<proteinExistence type="inferred from homology"/>
<reference evidence="16" key="3">
    <citation type="submission" date="2025-09" db="UniProtKB">
        <authorList>
            <consortium name="Ensembl"/>
        </authorList>
    </citation>
    <scope>IDENTIFICATION</scope>
</reference>
<keyword evidence="5 15" id="KW-0812">Transmembrane</keyword>
<evidence type="ECO:0000256" key="14">
    <source>
        <dbReference type="ARBA" id="ARBA00042778"/>
    </source>
</evidence>
<dbReference type="Ensembl" id="ENSTNIT00000005719.1">
    <property type="protein sequence ID" value="ENSTNIP00000005571.1"/>
    <property type="gene ID" value="ENSTNIG00000003002.1"/>
</dbReference>
<reference evidence="17" key="1">
    <citation type="journal article" date="2004" name="Nature">
        <title>Genome duplication in the teleost fish Tetraodon nigroviridis reveals the early vertebrate proto-karyotype.</title>
        <authorList>
            <person name="Jaillon O."/>
            <person name="Aury J.-M."/>
            <person name="Brunet F."/>
            <person name="Petit J.-L."/>
            <person name="Stange-Thomann N."/>
            <person name="Mauceli E."/>
            <person name="Bouneau L."/>
            <person name="Fischer C."/>
            <person name="Ozouf-Costaz C."/>
            <person name="Bernot A."/>
            <person name="Nicaud S."/>
            <person name="Jaffe D."/>
            <person name="Fisher S."/>
            <person name="Lutfalla G."/>
            <person name="Dossat C."/>
            <person name="Segurens B."/>
            <person name="Dasilva C."/>
            <person name="Salanoubat M."/>
            <person name="Levy M."/>
            <person name="Boudet N."/>
            <person name="Castellano S."/>
            <person name="Anthouard V."/>
            <person name="Jubin C."/>
            <person name="Castelli V."/>
            <person name="Katinka M."/>
            <person name="Vacherie B."/>
            <person name="Biemont C."/>
            <person name="Skalli Z."/>
            <person name="Cattolico L."/>
            <person name="Poulain J."/>
            <person name="De Berardinis V."/>
            <person name="Cruaud C."/>
            <person name="Duprat S."/>
            <person name="Brottier P."/>
            <person name="Coutanceau J.-P."/>
            <person name="Gouzy J."/>
            <person name="Parra G."/>
            <person name="Lardier G."/>
            <person name="Chapple C."/>
            <person name="McKernan K.J."/>
            <person name="McEwan P."/>
            <person name="Bosak S."/>
            <person name="Kellis M."/>
            <person name="Volff J.-N."/>
            <person name="Guigo R."/>
            <person name="Zody M.C."/>
            <person name="Mesirov J."/>
            <person name="Lindblad-Toh K."/>
            <person name="Birren B."/>
            <person name="Nusbaum C."/>
            <person name="Kahn D."/>
            <person name="Robinson-Rechavi M."/>
            <person name="Laudet V."/>
            <person name="Schachter V."/>
            <person name="Quetier F."/>
            <person name="Saurin W."/>
            <person name="Scarpelli C."/>
            <person name="Wincker P."/>
            <person name="Lander E.S."/>
            <person name="Weissenbach J."/>
            <person name="Roest Crollius H."/>
        </authorList>
    </citation>
    <scope>NUCLEOTIDE SEQUENCE [LARGE SCALE GENOMIC DNA]</scope>
</reference>
<dbReference type="STRING" id="99883.ENSTNIP00000005571"/>
<protein>
    <recommendedName>
        <fullName evidence="12">Zinc transporter ZIP3</fullName>
    </recommendedName>
    <alternativeName>
        <fullName evidence="14">Solute carrier family 39 member 3</fullName>
    </alternativeName>
    <alternativeName>
        <fullName evidence="13">Zrt- and Irt-like protein 3</fullName>
    </alternativeName>
</protein>
<evidence type="ECO:0000256" key="13">
    <source>
        <dbReference type="ARBA" id="ARBA00041702"/>
    </source>
</evidence>
<keyword evidence="9" id="KW-0406">Ion transport</keyword>
<keyword evidence="17" id="KW-1185">Reference proteome</keyword>
<evidence type="ECO:0000256" key="8">
    <source>
        <dbReference type="ARBA" id="ARBA00022989"/>
    </source>
</evidence>
<evidence type="ECO:0000256" key="7">
    <source>
        <dbReference type="ARBA" id="ARBA00022906"/>
    </source>
</evidence>
<sequence length="308" mass="32629">RMDILVAKLLAMLGLLVLVLTGVLLPVRLLLASDSARRCRRAQPLCSAFAGGFLATCFNALLPAVREKVALLLEQLKVSSDYPLAETMMMMGLFLSVFLEQTALTFKKDKPSFIDLETFNAGGASEAGSDSEYDAPFLSSSGGLAHHPHHLSPDRLVGGGPLRLLGLVLALSAHSVFEGVALGLQEDGAKLASLLLGVAIHETLAAVALGVSVSKACVGMRQAARLAVALSLMIPLGAALGMLVQSAQTLAATVASLLLQGLAAGTFLFVTFFEILCRELEDKQDRLLKVLFLVLGYSTLALLVFIRW</sequence>
<evidence type="ECO:0000256" key="10">
    <source>
        <dbReference type="ARBA" id="ARBA00023136"/>
    </source>
</evidence>
<feature type="transmembrane region" description="Helical" evidence="15">
    <location>
        <begin position="287"/>
        <end position="306"/>
    </location>
</feature>
<dbReference type="Proteomes" id="UP000007303">
    <property type="component" value="Unassembled WGS sequence"/>
</dbReference>
<name>H3CBE9_TETNG</name>
<evidence type="ECO:0000256" key="2">
    <source>
        <dbReference type="ARBA" id="ARBA00006939"/>
    </source>
</evidence>
<feature type="transmembrane region" description="Helical" evidence="15">
    <location>
        <begin position="191"/>
        <end position="211"/>
    </location>
</feature>
<dbReference type="GO" id="GO:0016324">
    <property type="term" value="C:apical plasma membrane"/>
    <property type="evidence" value="ECO:0007669"/>
    <property type="project" value="UniProtKB-SubCell"/>
</dbReference>
<reference evidence="16" key="2">
    <citation type="submission" date="2025-08" db="UniProtKB">
        <authorList>
            <consortium name="Ensembl"/>
        </authorList>
    </citation>
    <scope>IDENTIFICATION</scope>
</reference>
<evidence type="ECO:0000256" key="3">
    <source>
        <dbReference type="ARBA" id="ARBA00022448"/>
    </source>
</evidence>
<feature type="transmembrane region" description="Helical" evidence="15">
    <location>
        <begin position="82"/>
        <end position="99"/>
    </location>
</feature>
<feature type="transmembrane region" description="Helical" evidence="15">
    <location>
        <begin position="250"/>
        <end position="275"/>
    </location>
</feature>
<evidence type="ECO:0000313" key="16">
    <source>
        <dbReference type="Ensembl" id="ENSTNIP00000005571.1"/>
    </source>
</evidence>
<dbReference type="HOGENOM" id="CLU_040462_4_1_1"/>
<evidence type="ECO:0000313" key="17">
    <source>
        <dbReference type="Proteomes" id="UP000007303"/>
    </source>
</evidence>
<dbReference type="PANTHER" id="PTHR11040">
    <property type="entry name" value="ZINC/IRON TRANSPORTER"/>
    <property type="match status" value="1"/>
</dbReference>
<evidence type="ECO:0000256" key="6">
    <source>
        <dbReference type="ARBA" id="ARBA00022833"/>
    </source>
</evidence>
<keyword evidence="3" id="KW-0813">Transport</keyword>
<dbReference type="GeneTree" id="ENSGT00940000160231"/>
<evidence type="ECO:0000256" key="12">
    <source>
        <dbReference type="ARBA" id="ARBA00039395"/>
    </source>
</evidence>
<keyword evidence="6" id="KW-0862">Zinc</keyword>
<evidence type="ECO:0000256" key="5">
    <source>
        <dbReference type="ARBA" id="ARBA00022692"/>
    </source>
</evidence>
<evidence type="ECO:0000256" key="1">
    <source>
        <dbReference type="ARBA" id="ARBA00004424"/>
    </source>
</evidence>
<feature type="transmembrane region" description="Helical" evidence="15">
    <location>
        <begin position="43"/>
        <end position="62"/>
    </location>
</feature>
<dbReference type="Pfam" id="PF02535">
    <property type="entry name" value="Zip"/>
    <property type="match status" value="1"/>
</dbReference>
<feature type="transmembrane region" description="Helical" evidence="15">
    <location>
        <begin position="6"/>
        <end position="31"/>
    </location>
</feature>
<keyword evidence="7" id="KW-0864">Zinc transport</keyword>
<dbReference type="PANTHER" id="PTHR11040:SF221">
    <property type="entry name" value="ZINC TRANSPORTER ZIP3"/>
    <property type="match status" value="1"/>
</dbReference>
<evidence type="ECO:0000256" key="9">
    <source>
        <dbReference type="ARBA" id="ARBA00023065"/>
    </source>
</evidence>
<keyword evidence="4" id="KW-1003">Cell membrane</keyword>
<feature type="transmembrane region" description="Helical" evidence="15">
    <location>
        <begin position="223"/>
        <end position="244"/>
    </location>
</feature>
<organism evidence="16 17">
    <name type="scientific">Tetraodon nigroviridis</name>
    <name type="common">Spotted green pufferfish</name>
    <name type="synonym">Chelonodon nigroviridis</name>
    <dbReference type="NCBI Taxonomy" id="99883"/>
    <lineage>
        <taxon>Eukaryota</taxon>
        <taxon>Metazoa</taxon>
        <taxon>Chordata</taxon>
        <taxon>Craniata</taxon>
        <taxon>Vertebrata</taxon>
        <taxon>Euteleostomi</taxon>
        <taxon>Actinopterygii</taxon>
        <taxon>Neopterygii</taxon>
        <taxon>Teleostei</taxon>
        <taxon>Neoteleostei</taxon>
        <taxon>Acanthomorphata</taxon>
        <taxon>Eupercaria</taxon>
        <taxon>Tetraodontiformes</taxon>
        <taxon>Tetradontoidea</taxon>
        <taxon>Tetraodontidae</taxon>
        <taxon>Tetraodon</taxon>
    </lineage>
</organism>
<keyword evidence="10 15" id="KW-0472">Membrane</keyword>
<dbReference type="GO" id="GO:0005385">
    <property type="term" value="F:zinc ion transmembrane transporter activity"/>
    <property type="evidence" value="ECO:0007669"/>
    <property type="project" value="TreeGrafter"/>
</dbReference>
<dbReference type="InterPro" id="IPR003689">
    <property type="entry name" value="ZIP"/>
</dbReference>
<keyword evidence="8 15" id="KW-1133">Transmembrane helix</keyword>
<evidence type="ECO:0000256" key="4">
    <source>
        <dbReference type="ARBA" id="ARBA00022475"/>
    </source>
</evidence>
<feature type="transmembrane region" description="Helical" evidence="15">
    <location>
        <begin position="164"/>
        <end position="185"/>
    </location>
</feature>
<dbReference type="InParanoid" id="H3CBE9"/>